<dbReference type="Gene3D" id="3.30.390.140">
    <property type="match status" value="1"/>
</dbReference>
<keyword evidence="9" id="KW-0934">Plastid</keyword>
<gene>
    <name evidence="7" type="primary">ycf65</name>
</gene>
<evidence type="ECO:0000256" key="3">
    <source>
        <dbReference type="ARBA" id="ARBA00008561"/>
    </source>
</evidence>
<keyword evidence="8" id="KW-0732">Signal</keyword>
<evidence type="ECO:0000256" key="8">
    <source>
        <dbReference type="SAM" id="SignalP"/>
    </source>
</evidence>
<dbReference type="GO" id="GO:0003735">
    <property type="term" value="F:structural constituent of ribosome"/>
    <property type="evidence" value="ECO:0007669"/>
    <property type="project" value="InterPro"/>
</dbReference>
<accession>A0A977K9P9</accession>
<geneLocation type="chloroplast" evidence="9"/>
<dbReference type="GO" id="GO:1990904">
    <property type="term" value="C:ribonucleoprotein complex"/>
    <property type="evidence" value="ECO:0007669"/>
    <property type="project" value="UniProtKB-KW"/>
</dbReference>
<proteinExistence type="inferred from homology"/>
<keyword evidence="9" id="KW-0150">Chloroplast</keyword>
<evidence type="ECO:0000256" key="5">
    <source>
        <dbReference type="ARBA" id="ARBA00022980"/>
    </source>
</evidence>
<dbReference type="Pfam" id="PF04839">
    <property type="entry name" value="PSRP-3_Ycf65"/>
    <property type="match status" value="1"/>
</dbReference>
<dbReference type="GO" id="GO:0005840">
    <property type="term" value="C:ribosome"/>
    <property type="evidence" value="ECO:0007669"/>
    <property type="project" value="UniProtKB-KW"/>
</dbReference>
<dbReference type="AlphaFoldDB" id="A0A977K9P9"/>
<evidence type="ECO:0000256" key="1">
    <source>
        <dbReference type="ARBA" id="ARBA00002396"/>
    </source>
</evidence>
<comment type="similarity">
    <text evidence="3 7">Belongs to the chloroplast-specific ribosomal protein cS23 family.</text>
</comment>
<dbReference type="PANTHER" id="PTHR35108">
    <property type="entry name" value="30S RIBOSOMAL PROTEIN 3, CHLOROPLASTIC"/>
    <property type="match status" value="1"/>
</dbReference>
<evidence type="ECO:0000256" key="2">
    <source>
        <dbReference type="ARBA" id="ARBA00004229"/>
    </source>
</evidence>
<comment type="subcellular location">
    <subcellularLocation>
        <location evidence="2 7">Plastid</location>
        <location evidence="2 7">Chloroplast</location>
    </subcellularLocation>
</comment>
<evidence type="ECO:0000256" key="7">
    <source>
        <dbReference type="HAMAP-Rule" id="MF_00619"/>
    </source>
</evidence>
<keyword evidence="6 7" id="KW-0687">Ribonucleoprotein</keyword>
<dbReference type="GO" id="GO:0009507">
    <property type="term" value="C:chloroplast"/>
    <property type="evidence" value="ECO:0007669"/>
    <property type="project" value="UniProtKB-SubCell"/>
</dbReference>
<dbReference type="InterPro" id="IPR038447">
    <property type="entry name" value="PSRP-3/Ycf65_sf"/>
</dbReference>
<dbReference type="HAMAP" id="MF_00619">
    <property type="entry name" value="Ribosomal_plastid_cS23"/>
    <property type="match status" value="1"/>
</dbReference>
<protein>
    <recommendedName>
        <fullName evidence="7">Small ribosomal subunit protein cS23</fullName>
    </recommendedName>
</protein>
<dbReference type="PANTHER" id="PTHR35108:SF1">
    <property type="entry name" value="OS04G0461100 PROTEIN"/>
    <property type="match status" value="1"/>
</dbReference>
<sequence length="102" mass="12300">MEKIFILKFLWLEKSIAVALDQKIGEKTNPITEYFFWPRKDAWEELNLELQKNSWISQNEAIILLNKTTEIINYWQEKNETDPKNLTKIREKFPECLFIGHN</sequence>
<comment type="subunit">
    <text evidence="4 7">Part of the 30S ribosomal subunit.</text>
</comment>
<dbReference type="EMBL" id="OK136185">
    <property type="protein sequence ID" value="UXD06361.1"/>
    <property type="molecule type" value="Genomic_DNA"/>
</dbReference>
<feature type="signal peptide" evidence="8">
    <location>
        <begin position="1"/>
        <end position="17"/>
    </location>
</feature>
<reference evidence="9" key="2">
    <citation type="journal article" date="2022" name="Mol. Phylogenet. Evol.">
        <title>Maturyoshka: A maturase inside a maturase, and other peculiarities of the novel chloroplast genomes of marine euglenophytes.</title>
        <authorList>
            <person name="Maciszewski K."/>
            <person name="Dabbagh N."/>
            <person name="Preisfeld A."/>
            <person name="Karnkowska A."/>
        </authorList>
    </citation>
    <scope>NUCLEOTIDE SEQUENCE</scope>
</reference>
<dbReference type="InterPro" id="IPR057257">
    <property type="entry name" value="Ribosomal_cS23"/>
</dbReference>
<name>A0A977K9P9_9EUGL</name>
<evidence type="ECO:0000256" key="4">
    <source>
        <dbReference type="ARBA" id="ARBA00011458"/>
    </source>
</evidence>
<organism evidence="9">
    <name type="scientific">Eutreptiella sp. CCMP389</name>
    <dbReference type="NCBI Taxonomy" id="96781"/>
    <lineage>
        <taxon>Eukaryota</taxon>
        <taxon>Discoba</taxon>
        <taxon>Euglenozoa</taxon>
        <taxon>Euglenida</taxon>
        <taxon>Spirocuta</taxon>
        <taxon>Euglenophyceae</taxon>
        <taxon>Eutreptiales</taxon>
        <taxon>Eutreptiaceae</taxon>
        <taxon>Eutreptiella</taxon>
    </lineage>
</organism>
<comment type="function">
    <text evidence="1 7">Probably a ribosomal protein or a ribosome-associated protein.</text>
</comment>
<reference evidence="9" key="1">
    <citation type="submission" date="2021-09" db="EMBL/GenBank/DDBJ databases">
        <authorList>
            <person name="Maciszewski K."/>
            <person name="Dabbagh N."/>
            <person name="Preisfeld A."/>
            <person name="Karnkowska A."/>
        </authorList>
    </citation>
    <scope>NUCLEOTIDE SEQUENCE</scope>
</reference>
<dbReference type="GO" id="GO:0006412">
    <property type="term" value="P:translation"/>
    <property type="evidence" value="ECO:0007669"/>
    <property type="project" value="UniProtKB-UniRule"/>
</dbReference>
<evidence type="ECO:0000256" key="6">
    <source>
        <dbReference type="ARBA" id="ARBA00023274"/>
    </source>
</evidence>
<feature type="chain" id="PRO_5038069793" description="Small ribosomal subunit protein cS23" evidence="8">
    <location>
        <begin position="18"/>
        <end position="102"/>
    </location>
</feature>
<evidence type="ECO:0000313" key="9">
    <source>
        <dbReference type="EMBL" id="UXD06361.1"/>
    </source>
</evidence>
<dbReference type="InterPro" id="IPR006924">
    <property type="entry name" value="Ribosomal_cS23-like"/>
</dbReference>
<keyword evidence="5 7" id="KW-0689">Ribosomal protein</keyword>